<evidence type="ECO:0000313" key="2">
    <source>
        <dbReference type="Proteomes" id="UP000821865"/>
    </source>
</evidence>
<accession>A0ACB8CJI9</accession>
<name>A0ACB8CJI9_DERSI</name>
<gene>
    <name evidence="1" type="ORF">HPB49_007128</name>
</gene>
<evidence type="ECO:0000313" key="1">
    <source>
        <dbReference type="EMBL" id="KAH7945121.1"/>
    </source>
</evidence>
<reference evidence="1" key="1">
    <citation type="submission" date="2020-05" db="EMBL/GenBank/DDBJ databases">
        <title>Large-scale comparative analyses of tick genomes elucidate their genetic diversity and vector capacities.</title>
        <authorList>
            <person name="Jia N."/>
            <person name="Wang J."/>
            <person name="Shi W."/>
            <person name="Du L."/>
            <person name="Sun Y."/>
            <person name="Zhan W."/>
            <person name="Jiang J."/>
            <person name="Wang Q."/>
            <person name="Zhang B."/>
            <person name="Ji P."/>
            <person name="Sakyi L.B."/>
            <person name="Cui X."/>
            <person name="Yuan T."/>
            <person name="Jiang B."/>
            <person name="Yang W."/>
            <person name="Lam T.T.-Y."/>
            <person name="Chang Q."/>
            <person name="Ding S."/>
            <person name="Wang X."/>
            <person name="Zhu J."/>
            <person name="Ruan X."/>
            <person name="Zhao L."/>
            <person name="Wei J."/>
            <person name="Que T."/>
            <person name="Du C."/>
            <person name="Cheng J."/>
            <person name="Dai P."/>
            <person name="Han X."/>
            <person name="Huang E."/>
            <person name="Gao Y."/>
            <person name="Liu J."/>
            <person name="Shao H."/>
            <person name="Ye R."/>
            <person name="Li L."/>
            <person name="Wei W."/>
            <person name="Wang X."/>
            <person name="Wang C."/>
            <person name="Yang T."/>
            <person name="Huo Q."/>
            <person name="Li W."/>
            <person name="Guo W."/>
            <person name="Chen H."/>
            <person name="Zhou L."/>
            <person name="Ni X."/>
            <person name="Tian J."/>
            <person name="Zhou Y."/>
            <person name="Sheng Y."/>
            <person name="Liu T."/>
            <person name="Pan Y."/>
            <person name="Xia L."/>
            <person name="Li J."/>
            <person name="Zhao F."/>
            <person name="Cao W."/>
        </authorList>
    </citation>
    <scope>NUCLEOTIDE SEQUENCE</scope>
    <source>
        <strain evidence="1">Dsil-2018</strain>
    </source>
</reference>
<organism evidence="1 2">
    <name type="scientific">Dermacentor silvarum</name>
    <name type="common">Tick</name>
    <dbReference type="NCBI Taxonomy" id="543639"/>
    <lineage>
        <taxon>Eukaryota</taxon>
        <taxon>Metazoa</taxon>
        <taxon>Ecdysozoa</taxon>
        <taxon>Arthropoda</taxon>
        <taxon>Chelicerata</taxon>
        <taxon>Arachnida</taxon>
        <taxon>Acari</taxon>
        <taxon>Parasitiformes</taxon>
        <taxon>Ixodida</taxon>
        <taxon>Ixodoidea</taxon>
        <taxon>Ixodidae</taxon>
        <taxon>Rhipicephalinae</taxon>
        <taxon>Dermacentor</taxon>
    </lineage>
</organism>
<keyword evidence="2" id="KW-1185">Reference proteome</keyword>
<dbReference type="Proteomes" id="UP000821865">
    <property type="component" value="Chromosome 6"/>
</dbReference>
<comment type="caution">
    <text evidence="1">The sequence shown here is derived from an EMBL/GenBank/DDBJ whole genome shotgun (WGS) entry which is preliminary data.</text>
</comment>
<dbReference type="EMBL" id="CM023475">
    <property type="protein sequence ID" value="KAH7945121.1"/>
    <property type="molecule type" value="Genomic_DNA"/>
</dbReference>
<sequence length="535" mass="59760">MALWAKTDQDRQLLPAEIGAKIAMELTVQSRQTSKQNSRTHINGANTFKGDVPQPNFNGNEKYSTTRLYADIIGVENSYSVPLKPEGPRSSVTLEWKNVSYAVKQRKVQIKGPFDDTDMLPDYECSEKGYEGEVQVNGWIRDTELFNRQSCYVMQDDCLLPELTVRESLDMSIRLRMPSLQPAKRAHFVNNALSRWGLEDCHNTRAGQLSGGQRKRLSIAQEVVSNPPVIFLDEPTSGLDSSSALRCVSVMKSLASAGHTIICSIHNPSAKLFYYFDMVATHLRYAAYLAFAVMLIALFYGIGDEAARAINNLSLVILMLSILLFQSTMPTAMIFPTELSVLLRENRNCWYKPGMYYIARVLTEVPFMLLGPTAMVVAVYWATSQPAELWRLASVVLLCLQTCSTTQGLALVVSASTSAQTALFVALPAASPSFLFSGYFMPPKLLHPAVAWVTQLSHLHHALQGILYALYGSGRAELHCDEDTFCFFADPEQVLAETGAEDAWLPLKFCILLAMDAMYKTIAYVILRWRLRLKK</sequence>
<protein>
    <submittedName>
        <fullName evidence="1">Uncharacterized protein</fullName>
    </submittedName>
</protein>
<proteinExistence type="predicted"/>